<dbReference type="Proteomes" id="UP000664859">
    <property type="component" value="Unassembled WGS sequence"/>
</dbReference>
<feature type="region of interest" description="Disordered" evidence="1">
    <location>
        <begin position="128"/>
        <end position="147"/>
    </location>
</feature>
<evidence type="ECO:0000256" key="2">
    <source>
        <dbReference type="SAM" id="SignalP"/>
    </source>
</evidence>
<protein>
    <submittedName>
        <fullName evidence="3">Uncharacterized protein</fullName>
    </submittedName>
</protein>
<organism evidence="3 4">
    <name type="scientific">Tribonema minus</name>
    <dbReference type="NCBI Taxonomy" id="303371"/>
    <lineage>
        <taxon>Eukaryota</taxon>
        <taxon>Sar</taxon>
        <taxon>Stramenopiles</taxon>
        <taxon>Ochrophyta</taxon>
        <taxon>PX clade</taxon>
        <taxon>Xanthophyceae</taxon>
        <taxon>Tribonematales</taxon>
        <taxon>Tribonemataceae</taxon>
        <taxon>Tribonema</taxon>
    </lineage>
</organism>
<dbReference type="EMBL" id="JAFCMP010000529">
    <property type="protein sequence ID" value="KAG5177140.1"/>
    <property type="molecule type" value="Genomic_DNA"/>
</dbReference>
<feature type="signal peptide" evidence="2">
    <location>
        <begin position="1"/>
        <end position="15"/>
    </location>
</feature>
<reference evidence="3" key="1">
    <citation type="submission" date="2021-02" db="EMBL/GenBank/DDBJ databases">
        <title>First Annotated Genome of the Yellow-green Alga Tribonema minus.</title>
        <authorList>
            <person name="Mahan K.M."/>
        </authorList>
    </citation>
    <scope>NUCLEOTIDE SEQUENCE</scope>
    <source>
        <strain evidence="3">UTEX B ZZ1240</strain>
    </source>
</reference>
<dbReference type="SUPFAM" id="SSF49899">
    <property type="entry name" value="Concanavalin A-like lectins/glucanases"/>
    <property type="match status" value="1"/>
</dbReference>
<gene>
    <name evidence="3" type="ORF">JKP88DRAFT_282239</name>
</gene>
<dbReference type="Gene3D" id="2.60.120.200">
    <property type="match status" value="1"/>
</dbReference>
<keyword evidence="4" id="KW-1185">Reference proteome</keyword>
<feature type="compositionally biased region" description="Basic and acidic residues" evidence="1">
    <location>
        <begin position="429"/>
        <end position="440"/>
    </location>
</feature>
<feature type="region of interest" description="Disordered" evidence="1">
    <location>
        <begin position="286"/>
        <end position="308"/>
    </location>
</feature>
<proteinExistence type="predicted"/>
<feature type="compositionally biased region" description="Gly residues" evidence="1">
    <location>
        <begin position="286"/>
        <end position="304"/>
    </location>
</feature>
<evidence type="ECO:0000313" key="3">
    <source>
        <dbReference type="EMBL" id="KAG5177140.1"/>
    </source>
</evidence>
<evidence type="ECO:0000256" key="1">
    <source>
        <dbReference type="SAM" id="MobiDB-lite"/>
    </source>
</evidence>
<evidence type="ECO:0000313" key="4">
    <source>
        <dbReference type="Proteomes" id="UP000664859"/>
    </source>
</evidence>
<sequence length="923" mass="92002">MRLATAIRGYGLALALEFALLDDIVLAPTTLDVCLFDGIELQWQISYSQYINITANSGSNSSPLVWAGLYDTADNITARVDLFQQSYAADLLANGSPLRILPRGPEALHPVHSVIQYAHLEELSAASPVSTATTDASSGNSSSDMPPPQITNVQWAQQPAPTLRLHFNAPTNAPALPDAARLNNALVWREGDLQLASGRGAWEADGEDGPATTLVITDVDAESWSEIVAAAAAGSLHVATRAKALPQHFLSGGGSGCGAGSGAAEIADDGGSCRCTGAAPCGSGSCGGSSGSGDGSSSDGGSGGSRERCVGGRARLRLSHAGTYAVRLHIDSATAGPPATAAATAIVAVAPQTVTTRSCDGDVLLPAAAAARRSAAAAALPQAEAASPAFSLRGVLALRGDRWLELPHALLLSAVGAAPMFHRPASVARRGDEDSDKGGDSEGPVGDGSGSGDNGGDGGGGGMHGGEGGGGGGGGVHSGKAGAGDGEAGGGSAEGQLGAWSLSLWLYLLDGPADEHRVLFFKGTADGCVGARARQRTPSAFLTPAANSVSMRVTTAAASDDGGESAVGVPAERWCHLTFTFDPAAGGGAVPPAQPPSLAAAPNVQAPLRQFAAALYINGRRELLMTLPAENASHNDEPLYIGAAPGARGSRALIAQFRLWRGALSDAAVRTEYARARDVFSSSAPPPSAMRHAPASFTAATLTAALDALKRRSGGDAGLAMRPAALEERGRGGSSEANQGAVGGVLERGGVAVEDLAGDPIAAAQAGAAYDAAAALTAACAPRAERVDAYCLAARAGHTEARIACARLLLTSSESGSADCPKETTTDAAATPAVHEALQHLSSAVKQGSAQGAYMHALLLLSGVVQCAGAAAAANSAASTAPALPRAVGDAVGGEACTAEAVGLLHLAAAGGAAEACLALGIR</sequence>
<name>A0A835YP64_9STRA</name>
<dbReference type="AlphaFoldDB" id="A0A835YP64"/>
<dbReference type="InterPro" id="IPR013320">
    <property type="entry name" value="ConA-like_dom_sf"/>
</dbReference>
<feature type="compositionally biased region" description="Gly residues" evidence="1">
    <location>
        <begin position="445"/>
        <end position="493"/>
    </location>
</feature>
<feature type="region of interest" description="Disordered" evidence="1">
    <location>
        <begin position="426"/>
        <end position="493"/>
    </location>
</feature>
<accession>A0A835YP64</accession>
<keyword evidence="2" id="KW-0732">Signal</keyword>
<feature type="chain" id="PRO_5032687368" evidence="2">
    <location>
        <begin position="16"/>
        <end position="923"/>
    </location>
</feature>
<comment type="caution">
    <text evidence="3">The sequence shown here is derived from an EMBL/GenBank/DDBJ whole genome shotgun (WGS) entry which is preliminary data.</text>
</comment>